<dbReference type="EMBL" id="JAUSWL010000021">
    <property type="protein sequence ID" value="MDQ0547102.1"/>
    <property type="molecule type" value="Genomic_DNA"/>
</dbReference>
<comment type="caution">
    <text evidence="1">The sequence shown here is derived from an EMBL/GenBank/DDBJ whole genome shotgun (WGS) entry which is preliminary data.</text>
</comment>
<evidence type="ECO:0000313" key="1">
    <source>
        <dbReference type="EMBL" id="MDQ0547102.1"/>
    </source>
</evidence>
<dbReference type="SUPFAM" id="SSF53474">
    <property type="entry name" value="alpha/beta-Hydrolases"/>
    <property type="match status" value="1"/>
</dbReference>
<dbReference type="RefSeq" id="WP_230368055.1">
    <property type="nucleotide sequence ID" value="NZ_JAJALK010000020.1"/>
</dbReference>
<dbReference type="Proteomes" id="UP001223420">
    <property type="component" value="Unassembled WGS sequence"/>
</dbReference>
<accession>A0AAJ1TTW0</accession>
<dbReference type="AlphaFoldDB" id="A0AAJ1TTW0"/>
<proteinExistence type="predicted"/>
<dbReference type="Gene3D" id="3.40.50.1820">
    <property type="entry name" value="alpha/beta hydrolase"/>
    <property type="match status" value="1"/>
</dbReference>
<name>A0AAJ1TTW0_9HYPH</name>
<reference evidence="1" key="1">
    <citation type="submission" date="2023-07" db="EMBL/GenBank/DDBJ databases">
        <title>Genomic Encyclopedia of Type Strains, Phase IV (KMG-IV): sequencing the most valuable type-strain genomes for metagenomic binning, comparative biology and taxonomic classification.</title>
        <authorList>
            <person name="Goeker M."/>
        </authorList>
    </citation>
    <scope>NUCLEOTIDE SEQUENCE</scope>
    <source>
        <strain evidence="1">DSM 19569</strain>
    </source>
</reference>
<evidence type="ECO:0000313" key="2">
    <source>
        <dbReference type="Proteomes" id="UP001223420"/>
    </source>
</evidence>
<protein>
    <submittedName>
        <fullName evidence="1">Phospholipase/carboxylesterase</fullName>
    </submittedName>
</protein>
<organism evidence="1 2">
    <name type="scientific">Methylobacterium brachiatum</name>
    <dbReference type="NCBI Taxonomy" id="269660"/>
    <lineage>
        <taxon>Bacteria</taxon>
        <taxon>Pseudomonadati</taxon>
        <taxon>Pseudomonadota</taxon>
        <taxon>Alphaproteobacteria</taxon>
        <taxon>Hyphomicrobiales</taxon>
        <taxon>Methylobacteriaceae</taxon>
        <taxon>Methylobacterium</taxon>
    </lineage>
</organism>
<sequence>MSLDSLAHRWYASEGGRSPLLLLHGTGGNEDELVPFAQAAASGAPMLAVRGAVSEGGKLRHFARHPDGRFDSSEVVRRADELAAFVAAARDRYGFGPPLALGFSNGANIAAALMLLHPALLTGAILLRAVPPLTGSAPAALVGRRAVVVSGETDSIAPPALGADLTLCLTKQGAEAAHHVLPCGHDLTAADVTLARDWLGSFAEGVSAGPVSSHLNRP</sequence>
<dbReference type="InterPro" id="IPR029058">
    <property type="entry name" value="AB_hydrolase_fold"/>
</dbReference>
<gene>
    <name evidence="1" type="ORF">QO001_006057</name>
</gene>